<evidence type="ECO:0000313" key="3">
    <source>
        <dbReference type="Proteomes" id="UP000466523"/>
    </source>
</evidence>
<protein>
    <submittedName>
        <fullName evidence="2">DUF222 domain-containing protein</fullName>
    </submittedName>
</protein>
<comment type="caution">
    <text evidence="2">The sequence shown here is derived from an EMBL/GenBank/DDBJ whole genome shotgun (WGS) entry which is preliminary data.</text>
</comment>
<evidence type="ECO:0000313" key="2">
    <source>
        <dbReference type="EMBL" id="NDJ91877.1"/>
    </source>
</evidence>
<dbReference type="RefSeq" id="WP_162113285.1">
    <property type="nucleotide sequence ID" value="NZ_JAACYR010000139.1"/>
</dbReference>
<feature type="non-terminal residue" evidence="2">
    <location>
        <position position="193"/>
    </location>
</feature>
<sequence>MCSDSREEVVGVFDALAAGLDRALELDFEVLTPRECVAILRRCEVLRRRLPAVEHPLVNRVTAADPAEVGGKARWVLADELDLTRGEAGRRITEAAELGPRRSLTGEPLDPVRPAVAAAQRKGQIGAAHIAVIRSFFTFLPDGIDAATVARAEAELAELAAGYRPDQLATLAHRMADHLHPDGNYTAEYRAKR</sequence>
<dbReference type="InterPro" id="IPR003870">
    <property type="entry name" value="DUF222"/>
</dbReference>
<dbReference type="AlphaFoldDB" id="A0A7K3LHM1"/>
<name>A0A7K3LHM1_9MYCO</name>
<reference evidence="2 3" key="1">
    <citation type="submission" date="2020-01" db="EMBL/GenBank/DDBJ databases">
        <authorList>
            <person name="Sanchez-Estrada R."/>
            <person name="Gonzalez-Y-Merchand J.A."/>
            <person name="Rivera-Gutierrez S."/>
        </authorList>
    </citation>
    <scope>NUCLEOTIDE SEQUENCE [LARGE SCALE GENOMIC DNA]</scope>
    <source>
        <strain evidence="2 3">CST 7247</strain>
    </source>
</reference>
<dbReference type="Proteomes" id="UP000466523">
    <property type="component" value="Unassembled WGS sequence"/>
</dbReference>
<gene>
    <name evidence="2" type="ORF">GWR20_22495</name>
</gene>
<dbReference type="Pfam" id="PF02720">
    <property type="entry name" value="DUF222"/>
    <property type="match status" value="1"/>
</dbReference>
<proteinExistence type="predicted"/>
<feature type="domain" description="DUF222" evidence="1">
    <location>
        <begin position="38"/>
        <end position="193"/>
    </location>
</feature>
<accession>A0A7K3LHM1</accession>
<evidence type="ECO:0000259" key="1">
    <source>
        <dbReference type="Pfam" id="PF02720"/>
    </source>
</evidence>
<dbReference type="EMBL" id="JAACYR010000139">
    <property type="protein sequence ID" value="NDJ91877.1"/>
    <property type="molecule type" value="Genomic_DNA"/>
</dbReference>
<organism evidence="2 3">
    <name type="scientific">Mycolicibacter kumamotonensis</name>
    <dbReference type="NCBI Taxonomy" id="354243"/>
    <lineage>
        <taxon>Bacteria</taxon>
        <taxon>Bacillati</taxon>
        <taxon>Actinomycetota</taxon>
        <taxon>Actinomycetes</taxon>
        <taxon>Mycobacteriales</taxon>
        <taxon>Mycobacteriaceae</taxon>
        <taxon>Mycolicibacter</taxon>
    </lineage>
</organism>